<evidence type="ECO:0000256" key="4">
    <source>
        <dbReference type="ARBA" id="ARBA00013014"/>
    </source>
</evidence>
<evidence type="ECO:0000313" key="13">
    <source>
        <dbReference type="EMBL" id="NER14585.1"/>
    </source>
</evidence>
<dbReference type="GO" id="GO:0008677">
    <property type="term" value="F:2-dehydropantoate 2-reductase activity"/>
    <property type="evidence" value="ECO:0007669"/>
    <property type="project" value="UniProtKB-EC"/>
</dbReference>
<name>A0A6P0UN35_9FLAO</name>
<dbReference type="GO" id="GO:0005737">
    <property type="term" value="C:cytoplasm"/>
    <property type="evidence" value="ECO:0007669"/>
    <property type="project" value="TreeGrafter"/>
</dbReference>
<comment type="catalytic activity">
    <reaction evidence="9 10">
        <text>(R)-pantoate + NADP(+) = 2-dehydropantoate + NADPH + H(+)</text>
        <dbReference type="Rhea" id="RHEA:16233"/>
        <dbReference type="ChEBI" id="CHEBI:11561"/>
        <dbReference type="ChEBI" id="CHEBI:15378"/>
        <dbReference type="ChEBI" id="CHEBI:15980"/>
        <dbReference type="ChEBI" id="CHEBI:57783"/>
        <dbReference type="ChEBI" id="CHEBI:58349"/>
        <dbReference type="EC" id="1.1.1.169"/>
    </reaction>
</comment>
<evidence type="ECO:0000256" key="2">
    <source>
        <dbReference type="ARBA" id="ARBA00004994"/>
    </source>
</evidence>
<comment type="function">
    <text evidence="1 10">Catalyzes the NADPH-dependent reduction of ketopantoate into pantoic acid.</text>
</comment>
<feature type="domain" description="Ketopantoate reductase C-terminal" evidence="12">
    <location>
        <begin position="178"/>
        <end position="299"/>
    </location>
</feature>
<dbReference type="SUPFAM" id="SSF48179">
    <property type="entry name" value="6-phosphogluconate dehydrogenase C-terminal domain-like"/>
    <property type="match status" value="1"/>
</dbReference>
<evidence type="ECO:0000256" key="7">
    <source>
        <dbReference type="ARBA" id="ARBA00023002"/>
    </source>
</evidence>
<dbReference type="InterPro" id="IPR013332">
    <property type="entry name" value="KPR_N"/>
</dbReference>
<dbReference type="Gene3D" id="3.40.50.720">
    <property type="entry name" value="NAD(P)-binding Rossmann-like Domain"/>
    <property type="match status" value="1"/>
</dbReference>
<evidence type="ECO:0000256" key="9">
    <source>
        <dbReference type="ARBA" id="ARBA00048793"/>
    </source>
</evidence>
<dbReference type="InterPro" id="IPR013752">
    <property type="entry name" value="KPA_reductase"/>
</dbReference>
<dbReference type="Pfam" id="PF02558">
    <property type="entry name" value="ApbA"/>
    <property type="match status" value="1"/>
</dbReference>
<dbReference type="RefSeq" id="WP_163607870.1">
    <property type="nucleotide sequence ID" value="NZ_JAABOO010000003.1"/>
</dbReference>
<evidence type="ECO:0000256" key="10">
    <source>
        <dbReference type="RuleBase" id="RU362068"/>
    </source>
</evidence>
<protein>
    <recommendedName>
        <fullName evidence="5 10">2-dehydropantoate 2-reductase</fullName>
        <ecNumber evidence="4 10">1.1.1.169</ecNumber>
    </recommendedName>
    <alternativeName>
        <fullName evidence="8 10">Ketopantoate reductase</fullName>
    </alternativeName>
</protein>
<reference evidence="13 14" key="1">
    <citation type="submission" date="2020-01" db="EMBL/GenBank/DDBJ databases">
        <title>Leptobacterium flavescens.</title>
        <authorList>
            <person name="Wang G."/>
        </authorList>
    </citation>
    <scope>NUCLEOTIDE SEQUENCE [LARGE SCALE GENOMIC DNA]</scope>
    <source>
        <strain evidence="13 14">KCTC 22160</strain>
    </source>
</reference>
<keyword evidence="14" id="KW-1185">Reference proteome</keyword>
<evidence type="ECO:0000256" key="5">
    <source>
        <dbReference type="ARBA" id="ARBA00019465"/>
    </source>
</evidence>
<dbReference type="Proteomes" id="UP000468581">
    <property type="component" value="Unassembled WGS sequence"/>
</dbReference>
<dbReference type="InterPro" id="IPR051402">
    <property type="entry name" value="KPR-Related"/>
</dbReference>
<keyword evidence="10" id="KW-0566">Pantothenate biosynthesis</keyword>
<dbReference type="Gene3D" id="1.10.1040.10">
    <property type="entry name" value="N-(1-d-carboxylethyl)-l-norvaline Dehydrogenase, domain 2"/>
    <property type="match status" value="1"/>
</dbReference>
<dbReference type="AlphaFoldDB" id="A0A6P0UN35"/>
<dbReference type="InterPro" id="IPR003710">
    <property type="entry name" value="ApbA"/>
</dbReference>
<keyword evidence="7 10" id="KW-0560">Oxidoreductase</keyword>
<gene>
    <name evidence="13" type="ORF">GWK08_14110</name>
</gene>
<feature type="domain" description="Ketopantoate reductase N-terminal" evidence="11">
    <location>
        <begin position="3"/>
        <end position="152"/>
    </location>
</feature>
<proteinExistence type="inferred from homology"/>
<organism evidence="13 14">
    <name type="scientific">Leptobacterium flavescens</name>
    <dbReference type="NCBI Taxonomy" id="472055"/>
    <lineage>
        <taxon>Bacteria</taxon>
        <taxon>Pseudomonadati</taxon>
        <taxon>Bacteroidota</taxon>
        <taxon>Flavobacteriia</taxon>
        <taxon>Flavobacteriales</taxon>
        <taxon>Flavobacteriaceae</taxon>
        <taxon>Leptobacterium</taxon>
    </lineage>
</organism>
<dbReference type="SUPFAM" id="SSF51735">
    <property type="entry name" value="NAD(P)-binding Rossmann-fold domains"/>
    <property type="match status" value="1"/>
</dbReference>
<comment type="pathway">
    <text evidence="2 10">Cofactor biosynthesis; (R)-pantothenate biosynthesis; (R)-pantoate from 3-methyl-2-oxobutanoate: step 2/2.</text>
</comment>
<dbReference type="GO" id="GO:0015940">
    <property type="term" value="P:pantothenate biosynthetic process"/>
    <property type="evidence" value="ECO:0007669"/>
    <property type="project" value="UniProtKB-UniPathway"/>
</dbReference>
<dbReference type="InterPro" id="IPR036291">
    <property type="entry name" value="NAD(P)-bd_dom_sf"/>
</dbReference>
<accession>A0A6P0UN35</accession>
<evidence type="ECO:0000256" key="1">
    <source>
        <dbReference type="ARBA" id="ARBA00002919"/>
    </source>
</evidence>
<dbReference type="PANTHER" id="PTHR21708">
    <property type="entry name" value="PROBABLE 2-DEHYDROPANTOATE 2-REDUCTASE"/>
    <property type="match status" value="1"/>
</dbReference>
<evidence type="ECO:0000256" key="6">
    <source>
        <dbReference type="ARBA" id="ARBA00022857"/>
    </source>
</evidence>
<dbReference type="FunFam" id="1.10.1040.10:FF:000017">
    <property type="entry name" value="2-dehydropantoate 2-reductase"/>
    <property type="match status" value="1"/>
</dbReference>
<dbReference type="PANTHER" id="PTHR21708:SF26">
    <property type="entry name" value="2-DEHYDROPANTOATE 2-REDUCTASE"/>
    <property type="match status" value="1"/>
</dbReference>
<dbReference type="InterPro" id="IPR008927">
    <property type="entry name" value="6-PGluconate_DH-like_C_sf"/>
</dbReference>
<dbReference type="FunFam" id="3.40.50.720:FF:000307">
    <property type="entry name" value="2-dehydropantoate 2-reductase"/>
    <property type="match status" value="1"/>
</dbReference>
<keyword evidence="6 10" id="KW-0521">NADP</keyword>
<evidence type="ECO:0000259" key="11">
    <source>
        <dbReference type="Pfam" id="PF02558"/>
    </source>
</evidence>
<dbReference type="EC" id="1.1.1.169" evidence="4 10"/>
<evidence type="ECO:0000313" key="14">
    <source>
        <dbReference type="Proteomes" id="UP000468581"/>
    </source>
</evidence>
<evidence type="ECO:0000256" key="3">
    <source>
        <dbReference type="ARBA" id="ARBA00007870"/>
    </source>
</evidence>
<comment type="similarity">
    <text evidence="3 10">Belongs to the ketopantoate reductase family.</text>
</comment>
<evidence type="ECO:0000256" key="8">
    <source>
        <dbReference type="ARBA" id="ARBA00032024"/>
    </source>
</evidence>
<dbReference type="UniPathway" id="UPA00028">
    <property type="reaction ID" value="UER00004"/>
</dbReference>
<comment type="caution">
    <text evidence="13">The sequence shown here is derived from an EMBL/GenBank/DDBJ whole genome shotgun (WGS) entry which is preliminary data.</text>
</comment>
<evidence type="ECO:0000259" key="12">
    <source>
        <dbReference type="Pfam" id="PF08546"/>
    </source>
</evidence>
<dbReference type="EMBL" id="JAABOO010000003">
    <property type="protein sequence ID" value="NER14585.1"/>
    <property type="molecule type" value="Genomic_DNA"/>
</dbReference>
<dbReference type="NCBIfam" id="TIGR00745">
    <property type="entry name" value="apbA_panE"/>
    <property type="match status" value="1"/>
</dbReference>
<sequence length="309" mass="34270">MNIAIYGIGGVGGYFGGKLAKAGFNTTFIARGAHLEAIRKNGLEVKSIYGDFKTSPTLATDDISTLKDADLILLGVKSWQVEDIARQIKPYLHKETVVLPLQNGADNADKLLSVLEDHQVLAGLCRIISFVESPGIIKHAAFHPQVLFGEMNNEKTDRVKEIKSVFDQADFDNRIADDIHLEIWRKFLFIATISGIGGLTRSVIGIMRESKGIRKIMEDTAQEIVQVANKKGIALSHQDVENTFKAIDKQTYDTTASMQRDIMEGKASELENFNGYIVKEGERLGVSTPINAFIYHCLLPMEEKAREKS</sequence>
<dbReference type="Pfam" id="PF08546">
    <property type="entry name" value="ApbA_C"/>
    <property type="match status" value="1"/>
</dbReference>
<dbReference type="InterPro" id="IPR013328">
    <property type="entry name" value="6PGD_dom2"/>
</dbReference>